<organism evidence="3 4">
    <name type="scientific">Nocardioides abyssi</name>
    <dbReference type="NCBI Taxonomy" id="3058370"/>
    <lineage>
        <taxon>Bacteria</taxon>
        <taxon>Bacillati</taxon>
        <taxon>Actinomycetota</taxon>
        <taxon>Actinomycetes</taxon>
        <taxon>Propionibacteriales</taxon>
        <taxon>Nocardioidaceae</taxon>
        <taxon>Nocardioides</taxon>
    </lineage>
</organism>
<name>A0ABT8ESL5_9ACTN</name>
<keyword evidence="4" id="KW-1185">Reference proteome</keyword>
<dbReference type="RefSeq" id="WP_300960047.1">
    <property type="nucleotide sequence ID" value="NZ_JAUHJR010000002.1"/>
</dbReference>
<feature type="transmembrane region" description="Helical" evidence="2">
    <location>
        <begin position="51"/>
        <end position="70"/>
    </location>
</feature>
<evidence type="ECO:0000313" key="4">
    <source>
        <dbReference type="Proteomes" id="UP001168537"/>
    </source>
</evidence>
<comment type="caution">
    <text evidence="3">The sequence shown here is derived from an EMBL/GenBank/DDBJ whole genome shotgun (WGS) entry which is preliminary data.</text>
</comment>
<protein>
    <submittedName>
        <fullName evidence="3">Uncharacterized protein</fullName>
    </submittedName>
</protein>
<reference evidence="3" key="1">
    <citation type="submission" date="2023-06" db="EMBL/GenBank/DDBJ databases">
        <title>Draft genome sequence of Nocardioides sp. SOB72.</title>
        <authorList>
            <person name="Zhang G."/>
        </authorList>
    </citation>
    <scope>NUCLEOTIDE SEQUENCE</scope>
    <source>
        <strain evidence="3">SOB72</strain>
    </source>
</reference>
<keyword evidence="2" id="KW-0812">Transmembrane</keyword>
<feature type="region of interest" description="Disordered" evidence="1">
    <location>
        <begin position="171"/>
        <end position="190"/>
    </location>
</feature>
<feature type="transmembrane region" description="Helical" evidence="2">
    <location>
        <begin position="117"/>
        <end position="136"/>
    </location>
</feature>
<evidence type="ECO:0000313" key="3">
    <source>
        <dbReference type="EMBL" id="MDN4161140.1"/>
    </source>
</evidence>
<dbReference type="Proteomes" id="UP001168537">
    <property type="component" value="Unassembled WGS sequence"/>
</dbReference>
<evidence type="ECO:0000256" key="1">
    <source>
        <dbReference type="SAM" id="MobiDB-lite"/>
    </source>
</evidence>
<proteinExistence type="predicted"/>
<feature type="transmembrane region" description="Helical" evidence="2">
    <location>
        <begin position="82"/>
        <end position="105"/>
    </location>
</feature>
<keyword evidence="2" id="KW-1133">Transmembrane helix</keyword>
<dbReference type="EMBL" id="JAUHJR010000002">
    <property type="protein sequence ID" value="MDN4161140.1"/>
    <property type="molecule type" value="Genomic_DNA"/>
</dbReference>
<evidence type="ECO:0000256" key="2">
    <source>
        <dbReference type="SAM" id="Phobius"/>
    </source>
</evidence>
<accession>A0ABT8ESL5</accession>
<keyword evidence="2" id="KW-0472">Membrane</keyword>
<feature type="transmembrane region" description="Helical" evidence="2">
    <location>
        <begin position="142"/>
        <end position="162"/>
    </location>
</feature>
<sequence>MKPLQSVAMGLLVVGLTASFGEYDALPDPLGWVLVLVGLLRLPTGTARRPVLVALAALAGVVAVPLWVPSVAEALEDVDASVAWALTLPQLVCMGLLCHVLAIRATGAGDLAGARRLRLAVTLVVVVAALPVLVLGAGVESLATPAAVLAVATLVLVVWQLFTLSGRAWATDEPPPDRSGRSAAADRSGP</sequence>
<gene>
    <name evidence="3" type="ORF">QWY29_07195</name>
</gene>